<proteinExistence type="predicted"/>
<evidence type="ECO:0000313" key="2">
    <source>
        <dbReference type="Proteomes" id="UP000234366"/>
    </source>
</evidence>
<protein>
    <submittedName>
        <fullName evidence="1">Uncharacterized protein</fullName>
    </submittedName>
</protein>
<dbReference type="Proteomes" id="UP000234366">
    <property type="component" value="Chromosome"/>
</dbReference>
<keyword evidence="2" id="KW-1185">Reference proteome</keyword>
<sequence>MFKVGETVQYWGVKADGLTWLSAEALTGRVLSRNTDEGTYVIEGRSGAAHVVPERLIEVRR</sequence>
<dbReference type="KEGG" id="bsia:CWD84_04655"/>
<dbReference type="RefSeq" id="WP_101605386.1">
    <property type="nucleotide sequence ID" value="NZ_CP025001.1"/>
</dbReference>
<dbReference type="EMBL" id="CP025001">
    <property type="protein sequence ID" value="AUJ76160.1"/>
    <property type="molecule type" value="Genomic_DNA"/>
</dbReference>
<organism evidence="1 2">
    <name type="scientific">Bacillus siamensis</name>
    <dbReference type="NCBI Taxonomy" id="659243"/>
    <lineage>
        <taxon>Bacteria</taxon>
        <taxon>Bacillati</taxon>
        <taxon>Bacillota</taxon>
        <taxon>Bacilli</taxon>
        <taxon>Bacillales</taxon>
        <taxon>Bacillaceae</taxon>
        <taxon>Bacillus</taxon>
        <taxon>Bacillus amyloliquefaciens group</taxon>
    </lineage>
</organism>
<dbReference type="AlphaFoldDB" id="A0AAI8HLF0"/>
<evidence type="ECO:0000313" key="1">
    <source>
        <dbReference type="EMBL" id="AUJ76160.1"/>
    </source>
</evidence>
<gene>
    <name evidence="1" type="ORF">CWD84_04655</name>
</gene>
<name>A0AAI8HLF0_9BACI</name>
<accession>A0AAI8HLF0</accession>
<reference evidence="1 2" key="1">
    <citation type="submission" date="2017-11" db="EMBL/GenBank/DDBJ databases">
        <title>Genome sequence and genome mining of multiple bioactive secondary metabolites from a deep sea-derived Bacillus siamensis SCSIO 05746.</title>
        <authorList>
            <person name="Pan H.-Q."/>
            <person name="Ju J.-H."/>
        </authorList>
    </citation>
    <scope>NUCLEOTIDE SEQUENCE [LARGE SCALE GENOMIC DNA]</scope>
    <source>
        <strain evidence="1 2">SCSIO 05746</strain>
    </source>
</reference>